<evidence type="ECO:0000256" key="1">
    <source>
        <dbReference type="SAM" id="Phobius"/>
    </source>
</evidence>
<dbReference type="PANTHER" id="PTHR33994:SF20">
    <property type="entry name" value="OS02G0619500 PROTEIN"/>
    <property type="match status" value="1"/>
</dbReference>
<keyword evidence="1" id="KW-0812">Transmembrane</keyword>
<dbReference type="EMBL" id="OZ075111">
    <property type="protein sequence ID" value="CAL4886662.1"/>
    <property type="molecule type" value="Genomic_DNA"/>
</dbReference>
<dbReference type="PANTHER" id="PTHR33994">
    <property type="entry name" value="OS04G0515000 PROTEIN"/>
    <property type="match status" value="1"/>
</dbReference>
<organism evidence="2 3">
    <name type="scientific">Urochloa decumbens</name>
    <dbReference type="NCBI Taxonomy" id="240449"/>
    <lineage>
        <taxon>Eukaryota</taxon>
        <taxon>Viridiplantae</taxon>
        <taxon>Streptophyta</taxon>
        <taxon>Embryophyta</taxon>
        <taxon>Tracheophyta</taxon>
        <taxon>Spermatophyta</taxon>
        <taxon>Magnoliopsida</taxon>
        <taxon>Liliopsida</taxon>
        <taxon>Poales</taxon>
        <taxon>Poaceae</taxon>
        <taxon>PACMAD clade</taxon>
        <taxon>Panicoideae</taxon>
        <taxon>Panicodae</taxon>
        <taxon>Paniceae</taxon>
        <taxon>Melinidinae</taxon>
        <taxon>Urochloa</taxon>
    </lineage>
</organism>
<feature type="transmembrane region" description="Helical" evidence="1">
    <location>
        <begin position="29"/>
        <end position="54"/>
    </location>
</feature>
<keyword evidence="1" id="KW-0472">Membrane</keyword>
<accession>A0ABC8V9Z1</accession>
<reference evidence="2" key="1">
    <citation type="submission" date="2024-10" db="EMBL/GenBank/DDBJ databases">
        <authorList>
            <person name="Ryan C."/>
        </authorList>
    </citation>
    <scope>NUCLEOTIDE SEQUENCE [LARGE SCALE GENOMIC DNA]</scope>
</reference>
<dbReference type="AlphaFoldDB" id="A0ABC8V9Z1"/>
<evidence type="ECO:0000313" key="2">
    <source>
        <dbReference type="EMBL" id="CAL4886662.1"/>
    </source>
</evidence>
<protein>
    <submittedName>
        <fullName evidence="2">Uncharacterized protein</fullName>
    </submittedName>
</protein>
<dbReference type="Proteomes" id="UP001497457">
    <property type="component" value="Chromosome 1b"/>
</dbReference>
<gene>
    <name evidence="2" type="ORF">URODEC1_LOCUS1283</name>
</gene>
<name>A0ABC8V9Z1_9POAL</name>
<proteinExistence type="predicted"/>
<keyword evidence="3" id="KW-1185">Reference proteome</keyword>
<evidence type="ECO:0000313" key="3">
    <source>
        <dbReference type="Proteomes" id="UP001497457"/>
    </source>
</evidence>
<sequence>MGAHAAGTEPLLDVEAGVGGGGCCRHLRALFWSFLPGILGTLAALVLMVPALYFPYQWSFDNGKYPEITVTVAGFTGLDPSLPTMDPAFDLTVRIAEPRRWSTACVERGTTAVVSYRGARLASGPVPGFCGRNENTTEASGVMAWGAAVPVPRFARDRLAEEMRRGEADVDVALVGPARYCVNCVQTVIECRPRLGRGEASPPCSVRYQSPTLPDDLARRVQVGRKQLRTPQ</sequence>
<keyword evidence="1" id="KW-1133">Transmembrane helix</keyword>